<organism evidence="1 2">
    <name type="scientific">Richelia sinica FACHB-800</name>
    <dbReference type="NCBI Taxonomy" id="1357546"/>
    <lineage>
        <taxon>Bacteria</taxon>
        <taxon>Bacillati</taxon>
        <taxon>Cyanobacteriota</taxon>
        <taxon>Cyanophyceae</taxon>
        <taxon>Nostocales</taxon>
        <taxon>Nostocaceae</taxon>
        <taxon>Richelia</taxon>
    </lineage>
</organism>
<protein>
    <submittedName>
        <fullName evidence="1">Uncharacterized protein</fullName>
    </submittedName>
</protein>
<evidence type="ECO:0000313" key="1">
    <source>
        <dbReference type="EMBL" id="QXE24390.1"/>
    </source>
</evidence>
<dbReference type="AlphaFoldDB" id="A0A975Y5M3"/>
<dbReference type="KEGG" id="rsin:B6N60_03095"/>
<accession>A0A975Y5M3</accession>
<sequence>MRCVMDAMPNAPGEDQKWHSLLPAASDLKYINKQ</sequence>
<gene>
    <name evidence="1" type="ORF">B6N60_03095</name>
</gene>
<evidence type="ECO:0000313" key="2">
    <source>
        <dbReference type="Proteomes" id="UP000683511"/>
    </source>
</evidence>
<keyword evidence="2" id="KW-1185">Reference proteome</keyword>
<dbReference type="Proteomes" id="UP000683511">
    <property type="component" value="Chromosome"/>
</dbReference>
<reference evidence="1" key="1">
    <citation type="submission" date="2017-04" db="EMBL/GenBank/DDBJ databases">
        <title>Genome deletions in a multicellular cyanobacterial endosymbiont for morphological adaptation in marine diatoms.</title>
        <authorList>
            <person name="Wang Y."/>
            <person name="Gao H."/>
            <person name="Li R."/>
            <person name="Xu X."/>
        </authorList>
    </citation>
    <scope>NUCLEOTIDE SEQUENCE</scope>
    <source>
        <strain evidence="1">FACHB 800</strain>
    </source>
</reference>
<dbReference type="EMBL" id="CP021056">
    <property type="protein sequence ID" value="QXE24390.1"/>
    <property type="molecule type" value="Genomic_DNA"/>
</dbReference>
<name>A0A975Y5M3_9NOST</name>
<proteinExistence type="predicted"/>